<dbReference type="Pfam" id="PF04134">
    <property type="entry name" value="DCC1-like"/>
    <property type="match status" value="1"/>
</dbReference>
<protein>
    <submittedName>
        <fullName evidence="1">DUF393 domain-containing protein</fullName>
    </submittedName>
</protein>
<evidence type="ECO:0000313" key="2">
    <source>
        <dbReference type="Proteomes" id="UP000478417"/>
    </source>
</evidence>
<dbReference type="PANTHER" id="PTHR33639:SF2">
    <property type="entry name" value="DUF393 DOMAIN-CONTAINING PROTEIN"/>
    <property type="match status" value="1"/>
</dbReference>
<proteinExistence type="predicted"/>
<name>A0A6B2M282_9BACT</name>
<dbReference type="InterPro" id="IPR007263">
    <property type="entry name" value="DCC1-like"/>
</dbReference>
<accession>A0A6B2M282</accession>
<dbReference type="RefSeq" id="WP_238710776.1">
    <property type="nucleotide sequence ID" value="NZ_JAAGNX010000003.1"/>
</dbReference>
<dbReference type="GO" id="GO:0015035">
    <property type="term" value="F:protein-disulfide reductase activity"/>
    <property type="evidence" value="ECO:0007669"/>
    <property type="project" value="InterPro"/>
</dbReference>
<dbReference type="PANTHER" id="PTHR33639">
    <property type="entry name" value="THIOL-DISULFIDE OXIDOREDUCTASE DCC"/>
    <property type="match status" value="1"/>
</dbReference>
<gene>
    <name evidence="1" type="ORF">G0Q06_11660</name>
</gene>
<dbReference type="EMBL" id="JAAGNX010000003">
    <property type="protein sequence ID" value="NDV63111.1"/>
    <property type="molecule type" value="Genomic_DNA"/>
</dbReference>
<keyword evidence="2" id="KW-1185">Reference proteome</keyword>
<sequence>MESGLRIVFYDGQCPFCVGWIKFLLDRDAKDHLRFASLQSDWSSRFFERNGLDQPAMDSVLVWDGQYLHAQSEAIISIAEILPGIWHGGRFIGKLPPRIRDGAYTFIAERRHDLFGKKEKCWLPSEDYRRKFLDLSDPVYKSAQDGDLPEDNTAPDNR</sequence>
<evidence type="ECO:0000313" key="1">
    <source>
        <dbReference type="EMBL" id="NDV63111.1"/>
    </source>
</evidence>
<organism evidence="1 2">
    <name type="scientific">Oceanipulchritudo coccoides</name>
    <dbReference type="NCBI Taxonomy" id="2706888"/>
    <lineage>
        <taxon>Bacteria</taxon>
        <taxon>Pseudomonadati</taxon>
        <taxon>Verrucomicrobiota</taxon>
        <taxon>Opitutia</taxon>
        <taxon>Puniceicoccales</taxon>
        <taxon>Oceanipulchritudinaceae</taxon>
        <taxon>Oceanipulchritudo</taxon>
    </lineage>
</organism>
<reference evidence="1 2" key="1">
    <citation type="submission" date="2020-02" db="EMBL/GenBank/DDBJ databases">
        <title>Albibacoteraceae fam. nov., the first described family within the subdivision 4 Verrucomicrobia.</title>
        <authorList>
            <person name="Xi F."/>
        </authorList>
    </citation>
    <scope>NUCLEOTIDE SEQUENCE [LARGE SCALE GENOMIC DNA]</scope>
    <source>
        <strain evidence="1 2">CK1056</strain>
    </source>
</reference>
<dbReference type="AlphaFoldDB" id="A0A6B2M282"/>
<dbReference type="InterPro" id="IPR052927">
    <property type="entry name" value="DCC_oxidoreductase"/>
</dbReference>
<comment type="caution">
    <text evidence="1">The sequence shown here is derived from an EMBL/GenBank/DDBJ whole genome shotgun (WGS) entry which is preliminary data.</text>
</comment>
<dbReference type="Proteomes" id="UP000478417">
    <property type="component" value="Unassembled WGS sequence"/>
</dbReference>